<reference evidence="4 5" key="2">
    <citation type="journal article" date="2017" name="Genome Biol.">
        <title>New reference genome sequences of hot pepper reveal the massive evolution of plant disease-resistance genes by retroduplication.</title>
        <authorList>
            <person name="Kim S."/>
            <person name="Park J."/>
            <person name="Yeom S.I."/>
            <person name="Kim Y.M."/>
            <person name="Seo E."/>
            <person name="Kim K.T."/>
            <person name="Kim M.S."/>
            <person name="Lee J.M."/>
            <person name="Cheong K."/>
            <person name="Shin H.S."/>
            <person name="Kim S.B."/>
            <person name="Han K."/>
            <person name="Lee J."/>
            <person name="Park M."/>
            <person name="Lee H.A."/>
            <person name="Lee H.Y."/>
            <person name="Lee Y."/>
            <person name="Oh S."/>
            <person name="Lee J.H."/>
            <person name="Choi E."/>
            <person name="Choi E."/>
            <person name="Lee S.E."/>
            <person name="Jeon J."/>
            <person name="Kim H."/>
            <person name="Choi G."/>
            <person name="Song H."/>
            <person name="Lee J."/>
            <person name="Lee S.C."/>
            <person name="Kwon J.K."/>
            <person name="Lee H.Y."/>
            <person name="Koo N."/>
            <person name="Hong Y."/>
            <person name="Kim R.W."/>
            <person name="Kang W.H."/>
            <person name="Huh J.H."/>
            <person name="Kang B.C."/>
            <person name="Yang T.J."/>
            <person name="Lee Y.H."/>
            <person name="Bennetzen J.L."/>
            <person name="Choi D."/>
        </authorList>
    </citation>
    <scope>NUCLEOTIDE SEQUENCE [LARGE SCALE GENOMIC DNA]</scope>
    <source>
        <strain evidence="5">cv. CM334</strain>
    </source>
</reference>
<keyword evidence="4" id="KW-0648">Protein biosynthesis</keyword>
<protein>
    <submittedName>
        <fullName evidence="4">Elongation factor 1-alpha</fullName>
    </submittedName>
</protein>
<sequence>MGKEKIHIGIVDIVHVDSRKLTTTSHLIYKLGGIDKCVIERFEKEATEINKRLFKYAWVLDKLKDEHKHGITIDISLWKFKTTKCYSTVINSPGHRDFIKNIIIGTSQADCAVLIIDSSTGSFGDGISKDGQTREHALLAFTLGVKQMICC</sequence>
<comment type="caution">
    <text evidence="4">The sequence shown here is derived from an EMBL/GenBank/DDBJ whole genome shotgun (WGS) entry which is preliminary data.</text>
</comment>
<evidence type="ECO:0000256" key="1">
    <source>
        <dbReference type="ARBA" id="ARBA00022741"/>
    </source>
</evidence>
<dbReference type="PRINTS" id="PR00315">
    <property type="entry name" value="ELONGATNFCT"/>
</dbReference>
<name>A0A2G2Z937_CAPAN</name>
<dbReference type="GO" id="GO:0003746">
    <property type="term" value="F:translation elongation factor activity"/>
    <property type="evidence" value="ECO:0007669"/>
    <property type="project" value="UniProtKB-KW"/>
</dbReference>
<dbReference type="Pfam" id="PF00009">
    <property type="entry name" value="GTP_EFTU"/>
    <property type="match status" value="1"/>
</dbReference>
<dbReference type="Proteomes" id="UP000222542">
    <property type="component" value="Unassembled WGS sequence"/>
</dbReference>
<dbReference type="Gene3D" id="3.40.50.300">
    <property type="entry name" value="P-loop containing nucleotide triphosphate hydrolases"/>
    <property type="match status" value="1"/>
</dbReference>
<keyword evidence="2" id="KW-0342">GTP-binding</keyword>
<evidence type="ECO:0000256" key="2">
    <source>
        <dbReference type="ARBA" id="ARBA00023134"/>
    </source>
</evidence>
<organism evidence="4 5">
    <name type="scientific">Capsicum annuum</name>
    <name type="common">Capsicum pepper</name>
    <dbReference type="NCBI Taxonomy" id="4072"/>
    <lineage>
        <taxon>Eukaryota</taxon>
        <taxon>Viridiplantae</taxon>
        <taxon>Streptophyta</taxon>
        <taxon>Embryophyta</taxon>
        <taxon>Tracheophyta</taxon>
        <taxon>Spermatophyta</taxon>
        <taxon>Magnoliopsida</taxon>
        <taxon>eudicotyledons</taxon>
        <taxon>Gunneridae</taxon>
        <taxon>Pentapetalae</taxon>
        <taxon>asterids</taxon>
        <taxon>lamiids</taxon>
        <taxon>Solanales</taxon>
        <taxon>Solanaceae</taxon>
        <taxon>Solanoideae</taxon>
        <taxon>Capsiceae</taxon>
        <taxon>Capsicum</taxon>
    </lineage>
</organism>
<dbReference type="PROSITE" id="PS51722">
    <property type="entry name" value="G_TR_2"/>
    <property type="match status" value="1"/>
</dbReference>
<dbReference type="AlphaFoldDB" id="A0A2G2Z937"/>
<dbReference type="GO" id="GO:0005525">
    <property type="term" value="F:GTP binding"/>
    <property type="evidence" value="ECO:0007669"/>
    <property type="project" value="UniProtKB-KW"/>
</dbReference>
<keyword evidence="1" id="KW-0547">Nucleotide-binding</keyword>
<dbReference type="Gramene" id="PHT78474">
    <property type="protein sequence ID" value="PHT78474"/>
    <property type="gene ID" value="T459_16526"/>
</dbReference>
<dbReference type="SUPFAM" id="SSF52540">
    <property type="entry name" value="P-loop containing nucleoside triphosphate hydrolases"/>
    <property type="match status" value="1"/>
</dbReference>
<evidence type="ECO:0000313" key="4">
    <source>
        <dbReference type="EMBL" id="PHT78474.1"/>
    </source>
</evidence>
<keyword evidence="5" id="KW-1185">Reference proteome</keyword>
<reference evidence="4 5" key="1">
    <citation type="journal article" date="2014" name="Nat. Genet.">
        <title>Genome sequence of the hot pepper provides insights into the evolution of pungency in Capsicum species.</title>
        <authorList>
            <person name="Kim S."/>
            <person name="Park M."/>
            <person name="Yeom S.I."/>
            <person name="Kim Y.M."/>
            <person name="Lee J.M."/>
            <person name="Lee H.A."/>
            <person name="Seo E."/>
            <person name="Choi J."/>
            <person name="Cheong K."/>
            <person name="Kim K.T."/>
            <person name="Jung K."/>
            <person name="Lee G.W."/>
            <person name="Oh S.K."/>
            <person name="Bae C."/>
            <person name="Kim S.B."/>
            <person name="Lee H.Y."/>
            <person name="Kim S.Y."/>
            <person name="Kim M.S."/>
            <person name="Kang B.C."/>
            <person name="Jo Y.D."/>
            <person name="Yang H.B."/>
            <person name="Jeong H.J."/>
            <person name="Kang W.H."/>
            <person name="Kwon J.K."/>
            <person name="Shin C."/>
            <person name="Lim J.Y."/>
            <person name="Park J.H."/>
            <person name="Huh J.H."/>
            <person name="Kim J.S."/>
            <person name="Kim B.D."/>
            <person name="Cohen O."/>
            <person name="Paran I."/>
            <person name="Suh M.C."/>
            <person name="Lee S.B."/>
            <person name="Kim Y.K."/>
            <person name="Shin Y."/>
            <person name="Noh S.J."/>
            <person name="Park J."/>
            <person name="Seo Y.S."/>
            <person name="Kwon S.Y."/>
            <person name="Kim H.A."/>
            <person name="Park J.M."/>
            <person name="Kim H.J."/>
            <person name="Choi S.B."/>
            <person name="Bosland P.W."/>
            <person name="Reeves G."/>
            <person name="Jo S.H."/>
            <person name="Lee B.W."/>
            <person name="Cho H.T."/>
            <person name="Choi H.S."/>
            <person name="Lee M.S."/>
            <person name="Yu Y."/>
            <person name="Do Choi Y."/>
            <person name="Park B.S."/>
            <person name="van Deynze A."/>
            <person name="Ashrafi H."/>
            <person name="Hill T."/>
            <person name="Kim W.T."/>
            <person name="Pai H.S."/>
            <person name="Ahn H.K."/>
            <person name="Yeam I."/>
            <person name="Giovannoni J.J."/>
            <person name="Rose J.K."/>
            <person name="Sorensen I."/>
            <person name="Lee S.J."/>
            <person name="Kim R.W."/>
            <person name="Choi I.Y."/>
            <person name="Choi B.S."/>
            <person name="Lim J.S."/>
            <person name="Lee Y.H."/>
            <person name="Choi D."/>
        </authorList>
    </citation>
    <scope>NUCLEOTIDE SEQUENCE [LARGE SCALE GENOMIC DNA]</scope>
    <source>
        <strain evidence="5">cv. CM334</strain>
    </source>
</reference>
<dbReference type="InterPro" id="IPR027417">
    <property type="entry name" value="P-loop_NTPase"/>
</dbReference>
<evidence type="ECO:0000313" key="5">
    <source>
        <dbReference type="Proteomes" id="UP000222542"/>
    </source>
</evidence>
<keyword evidence="4" id="KW-0251">Elongation factor</keyword>
<gene>
    <name evidence="4" type="ORF">T459_16526</name>
</gene>
<dbReference type="EMBL" id="AYRZ02000006">
    <property type="protein sequence ID" value="PHT78474.1"/>
    <property type="molecule type" value="Genomic_DNA"/>
</dbReference>
<feature type="domain" description="Tr-type G" evidence="3">
    <location>
        <begin position="5"/>
        <end position="151"/>
    </location>
</feature>
<dbReference type="FunFam" id="3.40.50.300:FF:001857">
    <property type="entry name" value="Elongation factor 1-alpha"/>
    <property type="match status" value="1"/>
</dbReference>
<dbReference type="InterPro" id="IPR050100">
    <property type="entry name" value="TRAFAC_GTPase_members"/>
</dbReference>
<dbReference type="InterPro" id="IPR000795">
    <property type="entry name" value="T_Tr_GTP-bd_dom"/>
</dbReference>
<dbReference type="GO" id="GO:0003924">
    <property type="term" value="F:GTPase activity"/>
    <property type="evidence" value="ECO:0007669"/>
    <property type="project" value="InterPro"/>
</dbReference>
<dbReference type="STRING" id="4072.A0A2G2Z937"/>
<proteinExistence type="predicted"/>
<accession>A0A2G2Z937</accession>
<evidence type="ECO:0000259" key="3">
    <source>
        <dbReference type="PROSITE" id="PS51722"/>
    </source>
</evidence>
<dbReference type="PANTHER" id="PTHR23115">
    <property type="entry name" value="TRANSLATION FACTOR"/>
    <property type="match status" value="1"/>
</dbReference>